<feature type="signal peptide" evidence="1">
    <location>
        <begin position="1"/>
        <end position="25"/>
    </location>
</feature>
<comment type="caution">
    <text evidence="2">The sequence shown here is derived from an EMBL/GenBank/DDBJ whole genome shotgun (WGS) entry which is preliminary data.</text>
</comment>
<name>A0ABT7XKX2_9NEIS</name>
<evidence type="ECO:0000313" key="3">
    <source>
        <dbReference type="Proteomes" id="UP001168540"/>
    </source>
</evidence>
<organism evidence="2 3">
    <name type="scientific">Crenobacter oryzisoli</name>
    <dbReference type="NCBI Taxonomy" id="3056844"/>
    <lineage>
        <taxon>Bacteria</taxon>
        <taxon>Pseudomonadati</taxon>
        <taxon>Pseudomonadota</taxon>
        <taxon>Betaproteobacteria</taxon>
        <taxon>Neisseriales</taxon>
        <taxon>Neisseriaceae</taxon>
        <taxon>Crenobacter</taxon>
    </lineage>
</organism>
<evidence type="ECO:0000313" key="2">
    <source>
        <dbReference type="EMBL" id="MDN0074442.1"/>
    </source>
</evidence>
<sequence length="125" mass="13243">MTIHRLSLTLLGVALMAASAGYALAGERDTEQPRAALTAFVAAVESGALTDAELAELASQRAMLNRRWEAIRAGGQPLSADQQEALRQDGIVYSATVRALAENGVRGPARSEDEVHAALIRFMPA</sequence>
<accession>A0ABT7XKX2</accession>
<keyword evidence="3" id="KW-1185">Reference proteome</keyword>
<reference evidence="2" key="1">
    <citation type="submission" date="2023-06" db="EMBL/GenBank/DDBJ databases">
        <authorList>
            <person name="Zhang S."/>
        </authorList>
    </citation>
    <scope>NUCLEOTIDE SEQUENCE</scope>
    <source>
        <strain evidence="2">SG2303</strain>
    </source>
</reference>
<dbReference type="Proteomes" id="UP001168540">
    <property type="component" value="Unassembled WGS sequence"/>
</dbReference>
<proteinExistence type="predicted"/>
<feature type="chain" id="PRO_5047099293" evidence="1">
    <location>
        <begin position="26"/>
        <end position="125"/>
    </location>
</feature>
<dbReference type="RefSeq" id="WP_289829012.1">
    <property type="nucleotide sequence ID" value="NZ_JAUEDK010000007.1"/>
</dbReference>
<dbReference type="EMBL" id="JAUEDK010000007">
    <property type="protein sequence ID" value="MDN0074442.1"/>
    <property type="molecule type" value="Genomic_DNA"/>
</dbReference>
<evidence type="ECO:0000256" key="1">
    <source>
        <dbReference type="SAM" id="SignalP"/>
    </source>
</evidence>
<protein>
    <submittedName>
        <fullName evidence="2">Uncharacterized protein</fullName>
    </submittedName>
</protein>
<gene>
    <name evidence="2" type="ORF">QU481_05975</name>
</gene>
<keyword evidence="1" id="KW-0732">Signal</keyword>